<evidence type="ECO:0000256" key="6">
    <source>
        <dbReference type="RuleBase" id="RU367161"/>
    </source>
</evidence>
<evidence type="ECO:0000259" key="8">
    <source>
        <dbReference type="Pfam" id="PF22466"/>
    </source>
</evidence>
<comment type="function">
    <text evidence="6">The GINS complex plays an essential role in the initiation of DNA replication.</text>
</comment>
<organism evidence="9 10">
    <name type="scientific">Leptotrombidium deliense</name>
    <dbReference type="NCBI Taxonomy" id="299467"/>
    <lineage>
        <taxon>Eukaryota</taxon>
        <taxon>Metazoa</taxon>
        <taxon>Ecdysozoa</taxon>
        <taxon>Arthropoda</taxon>
        <taxon>Chelicerata</taxon>
        <taxon>Arachnida</taxon>
        <taxon>Acari</taxon>
        <taxon>Acariformes</taxon>
        <taxon>Trombidiformes</taxon>
        <taxon>Prostigmata</taxon>
        <taxon>Anystina</taxon>
        <taxon>Parasitengona</taxon>
        <taxon>Trombiculoidea</taxon>
        <taxon>Trombiculidae</taxon>
        <taxon>Leptotrombidium</taxon>
    </lineage>
</organism>
<evidence type="ECO:0000256" key="3">
    <source>
        <dbReference type="ARBA" id="ARBA00022705"/>
    </source>
</evidence>
<evidence type="ECO:0000259" key="7">
    <source>
        <dbReference type="Pfam" id="PF05916"/>
    </source>
</evidence>
<dbReference type="InterPro" id="IPR010492">
    <property type="entry name" value="GINS_Psf3"/>
</dbReference>
<dbReference type="InterPro" id="IPR036224">
    <property type="entry name" value="GINS_bundle-like_dom_sf"/>
</dbReference>
<evidence type="ECO:0000313" key="9">
    <source>
        <dbReference type="EMBL" id="RWS27139.1"/>
    </source>
</evidence>
<dbReference type="Gene3D" id="1.20.58.2050">
    <property type="match status" value="1"/>
</dbReference>
<dbReference type="InterPro" id="IPR021151">
    <property type="entry name" value="GINS_A"/>
</dbReference>
<feature type="domain" description="GINS subunit" evidence="7">
    <location>
        <begin position="82"/>
        <end position="183"/>
    </location>
</feature>
<reference evidence="9 10" key="1">
    <citation type="journal article" date="2018" name="Gigascience">
        <title>Genomes of trombidid mites reveal novel predicted allergens and laterally-transferred genes associated with secondary metabolism.</title>
        <authorList>
            <person name="Dong X."/>
            <person name="Chaisiri K."/>
            <person name="Xia D."/>
            <person name="Armstrong S.D."/>
            <person name="Fang Y."/>
            <person name="Donnelly M.J."/>
            <person name="Kadowaki T."/>
            <person name="McGarry J.W."/>
            <person name="Darby A.C."/>
            <person name="Makepeace B.L."/>
        </authorList>
    </citation>
    <scope>NUCLEOTIDE SEQUENCE [LARGE SCALE GENOMIC DNA]</scope>
    <source>
        <strain evidence="9">UoL-UT</strain>
    </source>
</reference>
<dbReference type="Pfam" id="PF22466">
    <property type="entry name" value="PSF3_N"/>
    <property type="match status" value="1"/>
</dbReference>
<evidence type="ECO:0000256" key="2">
    <source>
        <dbReference type="ARBA" id="ARBA00006343"/>
    </source>
</evidence>
<dbReference type="STRING" id="299467.A0A443SI07"/>
<accession>A0A443SI07</accession>
<comment type="caution">
    <text evidence="9">The sequence shown here is derived from an EMBL/GenBank/DDBJ whole genome shotgun (WGS) entry which is preliminary data.</text>
</comment>
<gene>
    <name evidence="9" type="ORF">B4U80_10775</name>
</gene>
<sequence length="218" mass="24549">MDSQSSSSSARLPRDYTSLNSLSALSKRVTVRFIRTVQHLGFIDAASDSEDIAAGTQLELPLWLANKLLEEQLVTIDLPKGFNEQYRDILEADASVVDLHKLGPDFYKFGGELSKSNIPESEEIAKTMVETFHQRIHKIMDYSLNASGDTPFEMAAFQNTLDNVELELFEEGKKCSKELKKWENRTLGKICANDKVVGLKKRKLAELELKEPSNNSHN</sequence>
<feature type="domain" description="DNA replication complex GINS protein PSF3 N-terminal" evidence="8">
    <location>
        <begin position="26"/>
        <end position="68"/>
    </location>
</feature>
<dbReference type="PANTHER" id="PTHR22768:SF0">
    <property type="entry name" value="DNA REPLICATION COMPLEX GINS PROTEIN PSF3"/>
    <property type="match status" value="1"/>
</dbReference>
<dbReference type="CDD" id="cd21693">
    <property type="entry name" value="GINS_B_Psf3"/>
    <property type="match status" value="1"/>
</dbReference>
<comment type="subcellular location">
    <subcellularLocation>
        <location evidence="1 6">Nucleus</location>
    </subcellularLocation>
</comment>
<evidence type="ECO:0000256" key="1">
    <source>
        <dbReference type="ARBA" id="ARBA00004123"/>
    </source>
</evidence>
<dbReference type="InterPro" id="IPR038437">
    <property type="entry name" value="GINS_Psf3_sf"/>
</dbReference>
<keyword evidence="3 6" id="KW-0235">DNA replication</keyword>
<dbReference type="GO" id="GO:1902975">
    <property type="term" value="P:mitotic DNA replication initiation"/>
    <property type="evidence" value="ECO:0007669"/>
    <property type="project" value="TreeGrafter"/>
</dbReference>
<comment type="function">
    <text evidence="5">Required for correct functioning of the GINS complex, a complex that plays an essential role in the initiation of DNA replication, and progression of DNA replication forks. GINS complex is a core component of CDC45-MCM-GINS (CMG) helicase, the molecular machine that unwinds template DNA during replication, and around which the replisome is built.</text>
</comment>
<comment type="similarity">
    <text evidence="2 6">Belongs to the GINS3/PSF3 family.</text>
</comment>
<evidence type="ECO:0000313" key="10">
    <source>
        <dbReference type="Proteomes" id="UP000288716"/>
    </source>
</evidence>
<evidence type="ECO:0000256" key="4">
    <source>
        <dbReference type="ARBA" id="ARBA00023242"/>
    </source>
</evidence>
<dbReference type="AlphaFoldDB" id="A0A443SI07"/>
<dbReference type="SUPFAM" id="SSF160059">
    <property type="entry name" value="PriA/YqbF domain"/>
    <property type="match status" value="1"/>
</dbReference>
<dbReference type="Pfam" id="PF05916">
    <property type="entry name" value="Sld5"/>
    <property type="match status" value="1"/>
</dbReference>
<dbReference type="PANTHER" id="PTHR22768">
    <property type="entry name" value="DNA REPLICATION COMPLEX GINS PROTEIN PSF3"/>
    <property type="match status" value="1"/>
</dbReference>
<dbReference type="OrthoDB" id="10251744at2759"/>
<dbReference type="VEuPathDB" id="VectorBase:LDEU004901"/>
<proteinExistence type="inferred from homology"/>
<dbReference type="InterPro" id="IPR055221">
    <property type="entry name" value="PSF3_N"/>
</dbReference>
<protein>
    <recommendedName>
        <fullName evidence="6">DNA replication complex GINS protein PSF3</fullName>
    </recommendedName>
</protein>
<name>A0A443SI07_9ACAR</name>
<dbReference type="Proteomes" id="UP000288716">
    <property type="component" value="Unassembled WGS sequence"/>
</dbReference>
<comment type="subunit">
    <text evidence="6">Component of the GINS complex.</text>
</comment>
<dbReference type="SUPFAM" id="SSF158573">
    <property type="entry name" value="GINS helical bundle-like"/>
    <property type="match status" value="1"/>
</dbReference>
<keyword evidence="10" id="KW-1185">Reference proteome</keyword>
<dbReference type="EMBL" id="NCKV01002232">
    <property type="protein sequence ID" value="RWS27139.1"/>
    <property type="molecule type" value="Genomic_DNA"/>
</dbReference>
<evidence type="ECO:0000256" key="5">
    <source>
        <dbReference type="ARBA" id="ARBA00045258"/>
    </source>
</evidence>
<keyword evidence="4 6" id="KW-0539">Nucleus</keyword>
<dbReference type="CDD" id="cd11713">
    <property type="entry name" value="GINS_A_psf3"/>
    <property type="match status" value="1"/>
</dbReference>
<dbReference type="GO" id="GO:0000811">
    <property type="term" value="C:GINS complex"/>
    <property type="evidence" value="ECO:0007669"/>
    <property type="project" value="UniProtKB-UniRule"/>
</dbReference>